<proteinExistence type="predicted"/>
<dbReference type="KEGG" id="tpal:117648484"/>
<protein>
    <submittedName>
        <fullName evidence="3">Uncharacterized protein LOC117648484</fullName>
    </submittedName>
</protein>
<feature type="transmembrane region" description="Helical" evidence="1">
    <location>
        <begin position="226"/>
        <end position="246"/>
    </location>
</feature>
<organism evidence="3">
    <name type="scientific">Thrips palmi</name>
    <name type="common">Melon thrips</name>
    <dbReference type="NCBI Taxonomy" id="161013"/>
    <lineage>
        <taxon>Eukaryota</taxon>
        <taxon>Metazoa</taxon>
        <taxon>Ecdysozoa</taxon>
        <taxon>Arthropoda</taxon>
        <taxon>Hexapoda</taxon>
        <taxon>Insecta</taxon>
        <taxon>Pterygota</taxon>
        <taxon>Neoptera</taxon>
        <taxon>Paraneoptera</taxon>
        <taxon>Thysanoptera</taxon>
        <taxon>Terebrantia</taxon>
        <taxon>Thripoidea</taxon>
        <taxon>Thripidae</taxon>
        <taxon>Thrips</taxon>
    </lineage>
</organism>
<evidence type="ECO:0000313" key="2">
    <source>
        <dbReference type="Proteomes" id="UP000515158"/>
    </source>
</evidence>
<keyword evidence="1" id="KW-0472">Membrane</keyword>
<dbReference type="Proteomes" id="UP000515158">
    <property type="component" value="Unplaced"/>
</dbReference>
<name>A0A6P8Z918_THRPL</name>
<sequence>MSFHLFATWIQSFPGSDAKLRSEDLNRFDFFACVVTLVQLTWYILTVLSWAEMGRLIDAANKRDEIIEALRSLQRSPGVLAKIKFEDEPSWSPTPHWVSYFGMAFVVVKTFLQLRFWKVAYDEPWSNFPCVLYNDSVVTMITVSEMANLLRARDVARVLQSFLLQESRTLRPERLRAYRRVWLSVQDLASRGNLMPCTCMAHIVILLLITTVTAYMTSLAVVTAEWTLFGAPLFACVVASLSILGVNDAAHRLSDEIQMPFLELLQSSPASSSVDIATNREASTHANTGKPLEQLHACVNHEVTLEMKP</sequence>
<feature type="transmembrane region" description="Helical" evidence="1">
    <location>
        <begin position="199"/>
        <end position="220"/>
    </location>
</feature>
<dbReference type="GeneID" id="117648484"/>
<dbReference type="RefSeq" id="XP_034246881.1">
    <property type="nucleotide sequence ID" value="XM_034390990.1"/>
</dbReference>
<dbReference type="AlphaFoldDB" id="A0A6P8Z918"/>
<dbReference type="InParanoid" id="A0A6P8Z918"/>
<accession>A0A6P8Z918</accession>
<evidence type="ECO:0000256" key="1">
    <source>
        <dbReference type="SAM" id="Phobius"/>
    </source>
</evidence>
<gene>
    <name evidence="3" type="primary">LOC117648484</name>
</gene>
<evidence type="ECO:0000313" key="3">
    <source>
        <dbReference type="RefSeq" id="XP_034246881.1"/>
    </source>
</evidence>
<keyword evidence="2" id="KW-1185">Reference proteome</keyword>
<keyword evidence="1" id="KW-1133">Transmembrane helix</keyword>
<keyword evidence="1" id="KW-0812">Transmembrane</keyword>
<feature type="transmembrane region" description="Helical" evidence="1">
    <location>
        <begin position="28"/>
        <end position="51"/>
    </location>
</feature>
<reference evidence="3" key="1">
    <citation type="submission" date="2025-08" db="UniProtKB">
        <authorList>
            <consortium name="RefSeq"/>
        </authorList>
    </citation>
    <scope>IDENTIFICATION</scope>
    <source>
        <tissue evidence="3">Total insect</tissue>
    </source>
</reference>